<sequence length="92" mass="10265">MTRPCMYACYSCPLSQHRDLEGQAAARSADNHQPDLCTSNYSAEVQNSAMHSYPGLCLECLYSSSLYRPTTSSHSMIISNNIHRTHRPPQSS</sequence>
<dbReference type="EMBL" id="CP069107">
    <property type="protein sequence ID" value="QSS57643.1"/>
    <property type="molecule type" value="Genomic_DNA"/>
</dbReference>
<name>A0A8A1LYP4_AJEC8</name>
<gene>
    <name evidence="1" type="ORF">I7I53_11895</name>
</gene>
<protein>
    <submittedName>
        <fullName evidence="1">Uncharacterized protein</fullName>
    </submittedName>
</protein>
<accession>A0A8A1LYP4</accession>
<organism evidence="1 2">
    <name type="scientific">Ajellomyces capsulatus (strain H88)</name>
    <name type="common">Darling's disease fungus</name>
    <name type="synonym">Histoplasma capsulatum</name>
    <dbReference type="NCBI Taxonomy" id="544711"/>
    <lineage>
        <taxon>Eukaryota</taxon>
        <taxon>Fungi</taxon>
        <taxon>Dikarya</taxon>
        <taxon>Ascomycota</taxon>
        <taxon>Pezizomycotina</taxon>
        <taxon>Eurotiomycetes</taxon>
        <taxon>Eurotiomycetidae</taxon>
        <taxon>Onygenales</taxon>
        <taxon>Ajellomycetaceae</taxon>
        <taxon>Histoplasma</taxon>
    </lineage>
</organism>
<dbReference type="AlphaFoldDB" id="A0A8A1LYP4"/>
<dbReference type="Proteomes" id="UP000663419">
    <property type="component" value="Chromosome 6"/>
</dbReference>
<evidence type="ECO:0000313" key="2">
    <source>
        <dbReference type="Proteomes" id="UP000663419"/>
    </source>
</evidence>
<proteinExistence type="predicted"/>
<dbReference type="VEuPathDB" id="FungiDB:I7I53_11895"/>
<evidence type="ECO:0000313" key="1">
    <source>
        <dbReference type="EMBL" id="QSS57643.1"/>
    </source>
</evidence>
<reference evidence="1" key="1">
    <citation type="submission" date="2021-01" db="EMBL/GenBank/DDBJ databases">
        <title>Chromosome-level genome assembly of a human fungal pathogen reveals clustering of transcriptionally co-regulated genes.</title>
        <authorList>
            <person name="Voorhies M."/>
            <person name="Cohen S."/>
            <person name="Shea T.P."/>
            <person name="Petrus S."/>
            <person name="Munoz J.F."/>
            <person name="Poplawski S."/>
            <person name="Goldman W.E."/>
            <person name="Michael T."/>
            <person name="Cuomo C.A."/>
            <person name="Sil A."/>
            <person name="Beyhan S."/>
        </authorList>
    </citation>
    <scope>NUCLEOTIDE SEQUENCE</scope>
    <source>
        <strain evidence="1">H88</strain>
    </source>
</reference>